<dbReference type="GO" id="GO:0000781">
    <property type="term" value="C:chromosome, telomeric region"/>
    <property type="evidence" value="ECO:0007669"/>
    <property type="project" value="TreeGrafter"/>
</dbReference>
<comment type="subcellular location">
    <subcellularLocation>
        <location evidence="1">Nucleus</location>
    </subcellularLocation>
</comment>
<dbReference type="GO" id="GO:0006289">
    <property type="term" value="P:nucleotide-excision repair"/>
    <property type="evidence" value="ECO:0007669"/>
    <property type="project" value="TreeGrafter"/>
</dbReference>
<dbReference type="RefSeq" id="XP_038974490.1">
    <property type="nucleotide sequence ID" value="XM_039118562.1"/>
</dbReference>
<evidence type="ECO:0000256" key="9">
    <source>
        <dbReference type="ARBA" id="ARBA00056440"/>
    </source>
</evidence>
<dbReference type="Gene3D" id="1.10.10.10">
    <property type="entry name" value="Winged helix-like DNA-binding domain superfamily/Winged helix DNA-binding domain"/>
    <property type="match status" value="1"/>
</dbReference>
<evidence type="ECO:0000256" key="1">
    <source>
        <dbReference type="ARBA" id="ARBA00004123"/>
    </source>
</evidence>
<keyword evidence="12" id="KW-1185">Reference proteome</keyword>
<evidence type="ECO:0000256" key="4">
    <source>
        <dbReference type="ARBA" id="ARBA00022763"/>
    </source>
</evidence>
<dbReference type="Pfam" id="PF01336">
    <property type="entry name" value="tRNA_anti-codon"/>
    <property type="match status" value="1"/>
</dbReference>
<comment type="similarity">
    <text evidence="2">Belongs to the replication factor A protein 2 family.</text>
</comment>
<evidence type="ECO:0000259" key="11">
    <source>
        <dbReference type="Pfam" id="PF08784"/>
    </source>
</evidence>
<dbReference type="FunFam" id="2.40.50.140:FF:000184">
    <property type="entry name" value="replication protein A 32 kDa subunit A-like"/>
    <property type="match status" value="1"/>
</dbReference>
<dbReference type="InterPro" id="IPR004365">
    <property type="entry name" value="NA-bd_OB_tRNA"/>
</dbReference>
<evidence type="ECO:0000256" key="6">
    <source>
        <dbReference type="ARBA" id="ARBA00023172"/>
    </source>
</evidence>
<dbReference type="GO" id="GO:0006260">
    <property type="term" value="P:DNA replication"/>
    <property type="evidence" value="ECO:0007669"/>
    <property type="project" value="UniProtKB-KW"/>
</dbReference>
<evidence type="ECO:0000313" key="12">
    <source>
        <dbReference type="Proteomes" id="UP000228380"/>
    </source>
</evidence>
<dbReference type="InterPro" id="IPR036388">
    <property type="entry name" value="WH-like_DNA-bd_sf"/>
</dbReference>
<evidence type="ECO:0000256" key="3">
    <source>
        <dbReference type="ARBA" id="ARBA00022705"/>
    </source>
</evidence>
<evidence type="ECO:0000256" key="8">
    <source>
        <dbReference type="ARBA" id="ARBA00023242"/>
    </source>
</evidence>
<keyword evidence="6" id="KW-0233">DNA recombination</keyword>
<dbReference type="PANTHER" id="PTHR13989:SF16">
    <property type="entry name" value="REPLICATION PROTEIN A2"/>
    <property type="match status" value="1"/>
</dbReference>
<dbReference type="InterPro" id="IPR014892">
    <property type="entry name" value="RPA_C"/>
</dbReference>
<accession>A0A8B8ZST3</accession>
<feature type="domain" description="Replication protein A C-terminal" evidence="11">
    <location>
        <begin position="162"/>
        <end position="267"/>
    </location>
</feature>
<evidence type="ECO:0000256" key="5">
    <source>
        <dbReference type="ARBA" id="ARBA00023125"/>
    </source>
</evidence>
<dbReference type="PANTHER" id="PTHR13989">
    <property type="entry name" value="REPLICATION PROTEIN A-RELATED"/>
    <property type="match status" value="1"/>
</dbReference>
<keyword evidence="3" id="KW-0235">DNA replication</keyword>
<evidence type="ECO:0000256" key="2">
    <source>
        <dbReference type="ARBA" id="ARBA00007815"/>
    </source>
</evidence>
<proteinExistence type="inferred from homology"/>
<keyword evidence="5" id="KW-0238">DNA-binding</keyword>
<dbReference type="KEGG" id="pda:103696181"/>
<dbReference type="SUPFAM" id="SSF50249">
    <property type="entry name" value="Nucleic acid-binding proteins"/>
    <property type="match status" value="1"/>
</dbReference>
<dbReference type="OrthoDB" id="25571at2759"/>
<evidence type="ECO:0000313" key="14">
    <source>
        <dbReference type="RefSeq" id="XP_038974490.1"/>
    </source>
</evidence>
<dbReference type="Pfam" id="PF08784">
    <property type="entry name" value="RPA_C"/>
    <property type="match status" value="1"/>
</dbReference>
<dbReference type="Gene3D" id="2.40.50.140">
    <property type="entry name" value="Nucleic acid-binding proteins"/>
    <property type="match status" value="1"/>
</dbReference>
<keyword evidence="7" id="KW-0234">DNA repair</keyword>
<evidence type="ECO:0000313" key="13">
    <source>
        <dbReference type="RefSeq" id="XP_038974489.1"/>
    </source>
</evidence>
<dbReference type="SUPFAM" id="SSF46785">
    <property type="entry name" value="Winged helix' DNA-binding domain"/>
    <property type="match status" value="1"/>
</dbReference>
<dbReference type="InterPro" id="IPR014646">
    <property type="entry name" value="Rfa2/RPA32"/>
</dbReference>
<dbReference type="FunFam" id="1.10.10.10:FF:000168">
    <property type="entry name" value="Replication protein A 32 kDa subunit"/>
    <property type="match status" value="1"/>
</dbReference>
<organism evidence="12 13">
    <name type="scientific">Phoenix dactylifera</name>
    <name type="common">Date palm</name>
    <dbReference type="NCBI Taxonomy" id="42345"/>
    <lineage>
        <taxon>Eukaryota</taxon>
        <taxon>Viridiplantae</taxon>
        <taxon>Streptophyta</taxon>
        <taxon>Embryophyta</taxon>
        <taxon>Tracheophyta</taxon>
        <taxon>Spermatophyta</taxon>
        <taxon>Magnoliopsida</taxon>
        <taxon>Liliopsida</taxon>
        <taxon>Arecaceae</taxon>
        <taxon>Coryphoideae</taxon>
        <taxon>Phoeniceae</taxon>
        <taxon>Phoenix</taxon>
    </lineage>
</organism>
<dbReference type="GO" id="GO:0005662">
    <property type="term" value="C:DNA replication factor A complex"/>
    <property type="evidence" value="ECO:0007669"/>
    <property type="project" value="TreeGrafter"/>
</dbReference>
<comment type="function">
    <text evidence="9">Component of the replication protein A complex (RPA) required for DNA recombination, repair and replication. The activity of RPA is mediated by single-stranded DNA binding and protein interactions.</text>
</comment>
<protein>
    <submittedName>
        <fullName evidence="13 14">Replication protein A 32 kDa subunit B-like</fullName>
    </submittedName>
</protein>
<gene>
    <name evidence="13 14" type="primary">LOC103696181</name>
</gene>
<sequence>MYGSQFDGGASLFSGGGFMPSQATQTPDSTFSKSRGAQGVLPLTVKQISEAYHSNDDKSNFVVDGVDASNVRLRGLVMNKVEKVTDVTFTLDDGTGRIEVHRWVNETTDTNEMALVQNGMYVTINGSLKGFQGKKHVVAFSVRPVIDFNEITLHFIECIHVHLENTRPKVLGSVPPQAQANPLSGTVTPTRAPVSKQFSTCSSSSGSDTDVYKLVLDVFQEPANLAREHGLHVDEVARRLGLPMEKIKDAIDYHVDVGHIYSTIDDNHYKSACNG</sequence>
<dbReference type="GeneID" id="103696181"/>
<dbReference type="RefSeq" id="XP_038974489.1">
    <property type="nucleotide sequence ID" value="XM_039118561.1"/>
</dbReference>
<feature type="domain" description="OB" evidence="10">
    <location>
        <begin position="71"/>
        <end position="144"/>
    </location>
</feature>
<dbReference type="InterPro" id="IPR012340">
    <property type="entry name" value="NA-bd_OB-fold"/>
</dbReference>
<dbReference type="GO" id="GO:0000724">
    <property type="term" value="P:double-strand break repair via homologous recombination"/>
    <property type="evidence" value="ECO:0007669"/>
    <property type="project" value="TreeGrafter"/>
</dbReference>
<dbReference type="InterPro" id="IPR040260">
    <property type="entry name" value="RFA2-like"/>
</dbReference>
<evidence type="ECO:0000259" key="10">
    <source>
        <dbReference type="Pfam" id="PF01336"/>
    </source>
</evidence>
<dbReference type="GO" id="GO:0003697">
    <property type="term" value="F:single-stranded DNA binding"/>
    <property type="evidence" value="ECO:0007669"/>
    <property type="project" value="TreeGrafter"/>
</dbReference>
<dbReference type="InterPro" id="IPR036390">
    <property type="entry name" value="WH_DNA-bd_sf"/>
</dbReference>
<dbReference type="GO" id="GO:0035861">
    <property type="term" value="C:site of double-strand break"/>
    <property type="evidence" value="ECO:0007669"/>
    <property type="project" value="TreeGrafter"/>
</dbReference>
<dbReference type="PIRSF" id="PIRSF036949">
    <property type="entry name" value="RPA32"/>
    <property type="match status" value="1"/>
</dbReference>
<name>A0A8B8ZST3_PHODC</name>
<dbReference type="CDD" id="cd04478">
    <property type="entry name" value="RPA2_DBD_D"/>
    <property type="match status" value="1"/>
</dbReference>
<reference evidence="13 14" key="1">
    <citation type="submission" date="2025-04" db="UniProtKB">
        <authorList>
            <consortium name="RefSeq"/>
        </authorList>
    </citation>
    <scope>IDENTIFICATION</scope>
    <source>
        <tissue evidence="13 14">Young leaves</tissue>
    </source>
</reference>
<keyword evidence="4" id="KW-0227">DNA damage</keyword>
<evidence type="ECO:0000256" key="7">
    <source>
        <dbReference type="ARBA" id="ARBA00023204"/>
    </source>
</evidence>
<dbReference type="Proteomes" id="UP000228380">
    <property type="component" value="Unplaced"/>
</dbReference>
<keyword evidence="8" id="KW-0539">Nucleus</keyword>
<dbReference type="AlphaFoldDB" id="A0A8B8ZST3"/>